<evidence type="ECO:0000259" key="4">
    <source>
        <dbReference type="SMART" id="SM00822"/>
    </source>
</evidence>
<dbReference type="SUPFAM" id="SSF51735">
    <property type="entry name" value="NAD(P)-binding Rossmann-fold domains"/>
    <property type="match status" value="1"/>
</dbReference>
<dbReference type="Proteomes" id="UP000502706">
    <property type="component" value="Chromosome"/>
</dbReference>
<evidence type="ECO:0000256" key="3">
    <source>
        <dbReference type="RuleBase" id="RU000363"/>
    </source>
</evidence>
<dbReference type="PRINTS" id="PR00080">
    <property type="entry name" value="SDRFAMILY"/>
</dbReference>
<keyword evidence="2" id="KW-0560">Oxidoreductase</keyword>
<organism evidence="5 6">
    <name type="scientific">Rubrobacter marinus</name>
    <dbReference type="NCBI Taxonomy" id="2653852"/>
    <lineage>
        <taxon>Bacteria</taxon>
        <taxon>Bacillati</taxon>
        <taxon>Actinomycetota</taxon>
        <taxon>Rubrobacteria</taxon>
        <taxon>Rubrobacterales</taxon>
        <taxon>Rubrobacteraceae</taxon>
        <taxon>Rubrobacter</taxon>
    </lineage>
</organism>
<dbReference type="InterPro" id="IPR002347">
    <property type="entry name" value="SDR_fam"/>
</dbReference>
<accession>A0A6G8PTE1</accession>
<evidence type="ECO:0000256" key="1">
    <source>
        <dbReference type="ARBA" id="ARBA00006484"/>
    </source>
</evidence>
<dbReference type="GO" id="GO:0016616">
    <property type="term" value="F:oxidoreductase activity, acting on the CH-OH group of donors, NAD or NADP as acceptor"/>
    <property type="evidence" value="ECO:0007669"/>
    <property type="project" value="UniProtKB-ARBA"/>
</dbReference>
<dbReference type="FunFam" id="3.40.50.720:FF:000047">
    <property type="entry name" value="NADP-dependent L-serine/L-allo-threonine dehydrogenase"/>
    <property type="match status" value="1"/>
</dbReference>
<reference evidence="5 6" key="1">
    <citation type="submission" date="2019-10" db="EMBL/GenBank/DDBJ databases">
        <title>Rubrobacter sp nov SCSIO 52915 isolated from a deep-sea sediment in the South China Sea.</title>
        <authorList>
            <person name="Chen R.W."/>
        </authorList>
    </citation>
    <scope>NUCLEOTIDE SEQUENCE [LARGE SCALE GENOMIC DNA]</scope>
    <source>
        <strain evidence="5 6">SCSIO 52915</strain>
    </source>
</reference>
<dbReference type="SMART" id="SM00822">
    <property type="entry name" value="PKS_KR"/>
    <property type="match status" value="1"/>
</dbReference>
<gene>
    <name evidence="5" type="ORF">GBA65_00260</name>
</gene>
<dbReference type="KEGG" id="rmar:GBA65_00260"/>
<dbReference type="EMBL" id="CP045121">
    <property type="protein sequence ID" value="QIN77201.1"/>
    <property type="molecule type" value="Genomic_DNA"/>
</dbReference>
<dbReference type="AlphaFoldDB" id="A0A6G8PTE1"/>
<dbReference type="InterPro" id="IPR020904">
    <property type="entry name" value="Sc_DH/Rdtase_CS"/>
</dbReference>
<dbReference type="Gene3D" id="3.40.50.720">
    <property type="entry name" value="NAD(P)-binding Rossmann-like Domain"/>
    <property type="match status" value="1"/>
</dbReference>
<feature type="domain" description="Ketoreductase" evidence="4">
    <location>
        <begin position="8"/>
        <end position="192"/>
    </location>
</feature>
<dbReference type="PRINTS" id="PR00081">
    <property type="entry name" value="GDHRDH"/>
</dbReference>
<name>A0A6G8PTE1_9ACTN</name>
<dbReference type="InterPro" id="IPR036291">
    <property type="entry name" value="NAD(P)-bd_dom_sf"/>
</dbReference>
<comment type="similarity">
    <text evidence="1 3">Belongs to the short-chain dehydrogenases/reductases (SDR) family.</text>
</comment>
<evidence type="ECO:0000313" key="6">
    <source>
        <dbReference type="Proteomes" id="UP000502706"/>
    </source>
</evidence>
<evidence type="ECO:0000256" key="2">
    <source>
        <dbReference type="ARBA" id="ARBA00023002"/>
    </source>
</evidence>
<dbReference type="InterPro" id="IPR057326">
    <property type="entry name" value="KR_dom"/>
</dbReference>
<sequence length="248" mass="26190">MVAKLDGKVAVITGASSGIGEATAEALAAEGASVVVAARREDRLSGLVERINGNGGKALSVAADVTDEGQAHELVRRAKSEFGRVDILVNNAGVMQLSAVEKGLSDEWRRMFDVNVLGLLYATDAAVQVMKEQGSGHLVNISSVAGRRSRATTGVYSGTKFAVNAISEALRQELLEDNIRVTIVEPGAVATELATHITDEDAKENLSGLLSLDILQAEDIANAIAYCVTQPERVSVNEILIRPTQQPN</sequence>
<dbReference type="PANTHER" id="PTHR43115:SF4">
    <property type="entry name" value="DEHYDROGENASE_REDUCTASE SDR FAMILY MEMBER 11"/>
    <property type="match status" value="1"/>
</dbReference>
<keyword evidence="6" id="KW-1185">Reference proteome</keyword>
<dbReference type="PANTHER" id="PTHR43115">
    <property type="entry name" value="DEHYDROGENASE/REDUCTASE SDR FAMILY MEMBER 11"/>
    <property type="match status" value="1"/>
</dbReference>
<proteinExistence type="inferred from homology"/>
<dbReference type="PROSITE" id="PS00061">
    <property type="entry name" value="ADH_SHORT"/>
    <property type="match status" value="1"/>
</dbReference>
<evidence type="ECO:0000313" key="5">
    <source>
        <dbReference type="EMBL" id="QIN77201.1"/>
    </source>
</evidence>
<protein>
    <submittedName>
        <fullName evidence="5">SDR family NAD(P)-dependent oxidoreductase</fullName>
    </submittedName>
</protein>
<dbReference type="Pfam" id="PF00106">
    <property type="entry name" value="adh_short"/>
    <property type="match status" value="1"/>
</dbReference>